<dbReference type="AlphaFoldDB" id="A0AB38FJH1"/>
<name>A0AB38FJH1_RHOWR</name>
<gene>
    <name evidence="1" type="ORF">NCTC13229_05255</name>
</gene>
<evidence type="ECO:0000313" key="2">
    <source>
        <dbReference type="Proteomes" id="UP000251211"/>
    </source>
</evidence>
<evidence type="ECO:0000313" key="1">
    <source>
        <dbReference type="EMBL" id="SPZ41744.1"/>
    </source>
</evidence>
<comment type="caution">
    <text evidence="1">The sequence shown here is derived from an EMBL/GenBank/DDBJ whole genome shotgun (WGS) entry which is preliminary data.</text>
</comment>
<accession>A0AB38FJH1</accession>
<proteinExistence type="predicted"/>
<protein>
    <submittedName>
        <fullName evidence="1">Uncharacterized protein</fullName>
    </submittedName>
</protein>
<dbReference type="Proteomes" id="UP000251211">
    <property type="component" value="Unassembled WGS sequence"/>
</dbReference>
<sequence length="437" mass="48296">MASSIGSSSAWGVTMIAETANRTLAVFVPGWVLDDRSLTPPARGDVVEVVLTFHPTGQTPSPCGQTVRATVRPVFGHTPYNHPEGGLRWPLEAIGDGWSAEWLSDRPLTGRVELTGRLVVGISWTGSDNPVLVRGRVRRVQLVEQRIEHTGSGLRAVDGTERLTVVESTPHRFWSNWETPSTEDHFQGTGVLVDLDLDDVPVTKMEFVAGAVSVDGPDVWVMDRSNPFLLHIDTGSTPPRIVEYLLPLTIEPPKNQWTRKVHADRDGCWITSRHEVFRCDRAGDGTVTIERVCADGGSSVIVDGRLFLVGSTHPTLRHDRRYGVVRVDPDAHPVRMLDDERQFIPVDDPATVARVTAQRRRADTARGADDTEWVAVVELTAQSPDGTRRRVDLDVRTRGTVHWMQPDPYADPANADIMARISVPMPRPRLPDETAGQ</sequence>
<dbReference type="EMBL" id="UAUI01000024">
    <property type="protein sequence ID" value="SPZ41744.1"/>
    <property type="molecule type" value="Genomic_DNA"/>
</dbReference>
<organism evidence="1 2">
    <name type="scientific">Rhodococcus wratislaviensis</name>
    <name type="common">Tsukamurella wratislaviensis</name>
    <dbReference type="NCBI Taxonomy" id="44752"/>
    <lineage>
        <taxon>Bacteria</taxon>
        <taxon>Bacillati</taxon>
        <taxon>Actinomycetota</taxon>
        <taxon>Actinomycetes</taxon>
        <taxon>Mycobacteriales</taxon>
        <taxon>Nocardiaceae</taxon>
        <taxon>Rhodococcus</taxon>
    </lineage>
</organism>
<reference evidence="1 2" key="1">
    <citation type="submission" date="2018-06" db="EMBL/GenBank/DDBJ databases">
        <authorList>
            <consortium name="Pathogen Informatics"/>
            <person name="Doyle S."/>
        </authorList>
    </citation>
    <scope>NUCLEOTIDE SEQUENCE [LARGE SCALE GENOMIC DNA]</scope>
    <source>
        <strain evidence="1 2">NCTC13229</strain>
    </source>
</reference>